<dbReference type="EMBL" id="JANPWB010000010">
    <property type="protein sequence ID" value="KAJ1135948.1"/>
    <property type="molecule type" value="Genomic_DNA"/>
</dbReference>
<organism evidence="2 3">
    <name type="scientific">Pleurodeles waltl</name>
    <name type="common">Iberian ribbed newt</name>
    <dbReference type="NCBI Taxonomy" id="8319"/>
    <lineage>
        <taxon>Eukaryota</taxon>
        <taxon>Metazoa</taxon>
        <taxon>Chordata</taxon>
        <taxon>Craniata</taxon>
        <taxon>Vertebrata</taxon>
        <taxon>Euteleostomi</taxon>
        <taxon>Amphibia</taxon>
        <taxon>Batrachia</taxon>
        <taxon>Caudata</taxon>
        <taxon>Salamandroidea</taxon>
        <taxon>Salamandridae</taxon>
        <taxon>Pleurodelinae</taxon>
        <taxon>Pleurodeles</taxon>
    </lineage>
</organism>
<comment type="caution">
    <text evidence="2">The sequence shown here is derived from an EMBL/GenBank/DDBJ whole genome shotgun (WGS) entry which is preliminary data.</text>
</comment>
<dbReference type="AlphaFoldDB" id="A0AAV7QBI8"/>
<sequence>MPQERRNRLGVPDRRPTWGSHGATGHPGAPPATERGHWASAAEQPRAQKNFWRMGECPARGDSQTPVAAYACFRLAGRAW</sequence>
<name>A0AAV7QBI8_PLEWA</name>
<dbReference type="Proteomes" id="UP001066276">
    <property type="component" value="Chromosome 6"/>
</dbReference>
<keyword evidence="3" id="KW-1185">Reference proteome</keyword>
<feature type="region of interest" description="Disordered" evidence="1">
    <location>
        <begin position="1"/>
        <end position="49"/>
    </location>
</feature>
<proteinExistence type="predicted"/>
<gene>
    <name evidence="2" type="ORF">NDU88_002377</name>
</gene>
<accession>A0AAV7QBI8</accession>
<feature type="compositionally biased region" description="Basic and acidic residues" evidence="1">
    <location>
        <begin position="1"/>
        <end position="16"/>
    </location>
</feature>
<reference evidence="2" key="1">
    <citation type="journal article" date="2022" name="bioRxiv">
        <title>Sequencing and chromosome-scale assembly of the giantPleurodeles waltlgenome.</title>
        <authorList>
            <person name="Brown T."/>
            <person name="Elewa A."/>
            <person name="Iarovenko S."/>
            <person name="Subramanian E."/>
            <person name="Araus A.J."/>
            <person name="Petzold A."/>
            <person name="Susuki M."/>
            <person name="Suzuki K.-i.T."/>
            <person name="Hayashi T."/>
            <person name="Toyoda A."/>
            <person name="Oliveira C."/>
            <person name="Osipova E."/>
            <person name="Leigh N.D."/>
            <person name="Simon A."/>
            <person name="Yun M.H."/>
        </authorList>
    </citation>
    <scope>NUCLEOTIDE SEQUENCE</scope>
    <source>
        <strain evidence="2">20211129_DDA</strain>
        <tissue evidence="2">Liver</tissue>
    </source>
</reference>
<evidence type="ECO:0000313" key="2">
    <source>
        <dbReference type="EMBL" id="KAJ1135948.1"/>
    </source>
</evidence>
<evidence type="ECO:0000256" key="1">
    <source>
        <dbReference type="SAM" id="MobiDB-lite"/>
    </source>
</evidence>
<evidence type="ECO:0000313" key="3">
    <source>
        <dbReference type="Proteomes" id="UP001066276"/>
    </source>
</evidence>
<protein>
    <submittedName>
        <fullName evidence="2">Uncharacterized protein</fullName>
    </submittedName>
</protein>